<protein>
    <recommendedName>
        <fullName evidence="1">Putative restriction endonuclease domain-containing protein</fullName>
    </recommendedName>
</protein>
<dbReference type="RefSeq" id="WP_172992256.1">
    <property type="nucleotide sequence ID" value="NZ_AP021861.1"/>
</dbReference>
<dbReference type="PANTHER" id="PTHR35400:SF1">
    <property type="entry name" value="SLR1083 PROTEIN"/>
    <property type="match status" value="1"/>
</dbReference>
<organism evidence="2 3">
    <name type="scientific">Lacipirellula parvula</name>
    <dbReference type="NCBI Taxonomy" id="2650471"/>
    <lineage>
        <taxon>Bacteria</taxon>
        <taxon>Pseudomonadati</taxon>
        <taxon>Planctomycetota</taxon>
        <taxon>Planctomycetia</taxon>
        <taxon>Pirellulales</taxon>
        <taxon>Lacipirellulaceae</taxon>
        <taxon>Lacipirellula</taxon>
    </lineage>
</organism>
<dbReference type="InterPro" id="IPR011335">
    <property type="entry name" value="Restrct_endonuc-II-like"/>
</dbReference>
<gene>
    <name evidence="2" type="ORF">PLANPX_5137</name>
</gene>
<dbReference type="SUPFAM" id="SSF52980">
    <property type="entry name" value="Restriction endonuclease-like"/>
    <property type="match status" value="1"/>
</dbReference>
<dbReference type="Proteomes" id="UP000326837">
    <property type="component" value="Chromosome"/>
</dbReference>
<dbReference type="Gene3D" id="3.90.1570.10">
    <property type="entry name" value="tt1808, chain A"/>
    <property type="match status" value="1"/>
</dbReference>
<proteinExistence type="predicted"/>
<keyword evidence="3" id="KW-1185">Reference proteome</keyword>
<dbReference type="InterPro" id="IPR008538">
    <property type="entry name" value="Uma2"/>
</dbReference>
<reference evidence="3" key="1">
    <citation type="submission" date="2019-10" db="EMBL/GenBank/DDBJ databases">
        <title>Lacipirellula parvula gen. nov., sp. nov., representing a lineage of planctomycetes widespread in freshwater anoxic habitats, and description of the family Lacipirellulaceae.</title>
        <authorList>
            <person name="Dedysh S.N."/>
            <person name="Kulichevskaya I.S."/>
            <person name="Beletsky A.V."/>
            <person name="Rakitin A.L."/>
            <person name="Mardanov A.V."/>
            <person name="Ivanova A.A."/>
            <person name="Saltykova V.X."/>
            <person name="Rijpstra W.I.C."/>
            <person name="Sinninghe Damste J.S."/>
            <person name="Ravin N.V."/>
        </authorList>
    </citation>
    <scope>NUCLEOTIDE SEQUENCE [LARGE SCALE GENOMIC DNA]</scope>
    <source>
        <strain evidence="3">PX69</strain>
    </source>
</reference>
<accession>A0A5K7XGJ9</accession>
<feature type="domain" description="Putative restriction endonuclease" evidence="1">
    <location>
        <begin position="27"/>
        <end position="194"/>
    </location>
</feature>
<evidence type="ECO:0000313" key="3">
    <source>
        <dbReference type="Proteomes" id="UP000326837"/>
    </source>
</evidence>
<dbReference type="EMBL" id="AP021861">
    <property type="protein sequence ID" value="BBO35525.1"/>
    <property type="molecule type" value="Genomic_DNA"/>
</dbReference>
<evidence type="ECO:0000259" key="1">
    <source>
        <dbReference type="Pfam" id="PF05685"/>
    </source>
</evidence>
<name>A0A5K7XGJ9_9BACT</name>
<dbReference type="PANTHER" id="PTHR35400">
    <property type="entry name" value="SLR1083 PROTEIN"/>
    <property type="match status" value="1"/>
</dbReference>
<dbReference type="AlphaFoldDB" id="A0A5K7XGJ9"/>
<dbReference type="CDD" id="cd06260">
    <property type="entry name" value="DUF820-like"/>
    <property type="match status" value="1"/>
</dbReference>
<dbReference type="KEGG" id="lpav:PLANPX_5137"/>
<dbReference type="InterPro" id="IPR012296">
    <property type="entry name" value="Nuclease_put_TT1808"/>
</dbReference>
<dbReference type="Pfam" id="PF05685">
    <property type="entry name" value="Uma2"/>
    <property type="match status" value="1"/>
</dbReference>
<evidence type="ECO:0000313" key="2">
    <source>
        <dbReference type="EMBL" id="BBO35525.1"/>
    </source>
</evidence>
<sequence>MSSAYSTHVGPPGVGVIKLPVAPLRTEQYLQMISAGIFDSSQKVELIGGVITPMAPAGPDHNSSVVELNEIFTKVIDRFKLQSQGTLVLTEGHVFDPDFALLQRKPEGYSRALPTAMDVKLIVECAASSLKRDRHVKREIYAQAGIQEYWIVDLTEKKLQVFRQPAAAGYEFEQTFGLGDYVAPLACPDLEVQVAAIFA</sequence>